<dbReference type="Proteomes" id="UP000306912">
    <property type="component" value="Unassembled WGS sequence"/>
</dbReference>
<sequence length="81" mass="8958">MMGVQFEKGKDIGIIIGLCLALEAVADANDETTFEQVVGTTNLRLIEVKQYAETSYELLVEKLGYDRLMRLFGETTGDPNA</sequence>
<accession>A0A5R8Q9G2</accession>
<dbReference type="EMBL" id="VBWP01000009">
    <property type="protein sequence ID" value="TLG72067.1"/>
    <property type="molecule type" value="Genomic_DNA"/>
</dbReference>
<gene>
    <name evidence="1" type="ORF">FEZ08_09550</name>
</gene>
<name>A0A5R8Q9G2_9FIRM</name>
<evidence type="ECO:0000313" key="2">
    <source>
        <dbReference type="Proteomes" id="UP000306912"/>
    </source>
</evidence>
<protein>
    <submittedName>
        <fullName evidence="1">Uncharacterized protein</fullName>
    </submittedName>
</protein>
<keyword evidence="2" id="KW-1185">Reference proteome</keyword>
<dbReference type="InParanoid" id="A0A5R8Q9G2"/>
<comment type="caution">
    <text evidence="1">The sequence shown here is derived from an EMBL/GenBank/DDBJ whole genome shotgun (WGS) entry which is preliminary data.</text>
</comment>
<organism evidence="1 2">
    <name type="scientific">Culicoidibacter larvae</name>
    <dbReference type="NCBI Taxonomy" id="2579976"/>
    <lineage>
        <taxon>Bacteria</taxon>
        <taxon>Bacillati</taxon>
        <taxon>Bacillota</taxon>
        <taxon>Culicoidibacteria</taxon>
        <taxon>Culicoidibacterales</taxon>
        <taxon>Culicoidibacteraceae</taxon>
        <taxon>Culicoidibacter</taxon>
    </lineage>
</organism>
<reference evidence="1 2" key="1">
    <citation type="submission" date="2019-05" db="EMBL/GenBank/DDBJ databases">
        <title>Culicoidintestinum kansasii gen. nov., sp. nov. from the gastrointestinal tract of the biting midge, Culicoides sonorensis.</title>
        <authorList>
            <person name="Neupane S."/>
            <person name="Ghosh A."/>
            <person name="Gunther S."/>
            <person name="Martin K."/>
            <person name="Zurek L."/>
        </authorList>
    </citation>
    <scope>NUCLEOTIDE SEQUENCE [LARGE SCALE GENOMIC DNA]</scope>
    <source>
        <strain evidence="1 2">CS-1</strain>
    </source>
</reference>
<evidence type="ECO:0000313" key="1">
    <source>
        <dbReference type="EMBL" id="TLG72067.1"/>
    </source>
</evidence>
<proteinExistence type="predicted"/>
<dbReference type="RefSeq" id="WP_138191775.1">
    <property type="nucleotide sequence ID" value="NZ_VBWP01000009.1"/>
</dbReference>
<dbReference type="AlphaFoldDB" id="A0A5R8Q9G2"/>